<name>A0ABR0R396_GOSAR</name>
<protein>
    <submittedName>
        <fullName evidence="1">Uncharacterized protein</fullName>
    </submittedName>
</protein>
<dbReference type="EMBL" id="JARKNE010000001">
    <property type="protein sequence ID" value="KAK5846056.1"/>
    <property type="molecule type" value="Genomic_DNA"/>
</dbReference>
<gene>
    <name evidence="1" type="ORF">PVK06_002322</name>
</gene>
<proteinExistence type="predicted"/>
<evidence type="ECO:0000313" key="2">
    <source>
        <dbReference type="Proteomes" id="UP001358586"/>
    </source>
</evidence>
<organism evidence="1 2">
    <name type="scientific">Gossypium arboreum</name>
    <name type="common">Tree cotton</name>
    <name type="synonym">Gossypium nanking</name>
    <dbReference type="NCBI Taxonomy" id="29729"/>
    <lineage>
        <taxon>Eukaryota</taxon>
        <taxon>Viridiplantae</taxon>
        <taxon>Streptophyta</taxon>
        <taxon>Embryophyta</taxon>
        <taxon>Tracheophyta</taxon>
        <taxon>Spermatophyta</taxon>
        <taxon>Magnoliopsida</taxon>
        <taxon>eudicotyledons</taxon>
        <taxon>Gunneridae</taxon>
        <taxon>Pentapetalae</taxon>
        <taxon>rosids</taxon>
        <taxon>malvids</taxon>
        <taxon>Malvales</taxon>
        <taxon>Malvaceae</taxon>
        <taxon>Malvoideae</taxon>
        <taxon>Gossypium</taxon>
    </lineage>
</organism>
<keyword evidence="2" id="KW-1185">Reference proteome</keyword>
<accession>A0ABR0R396</accession>
<evidence type="ECO:0000313" key="1">
    <source>
        <dbReference type="EMBL" id="KAK5846056.1"/>
    </source>
</evidence>
<comment type="caution">
    <text evidence="1">The sequence shown here is derived from an EMBL/GenBank/DDBJ whole genome shotgun (WGS) entry which is preliminary data.</text>
</comment>
<dbReference type="Proteomes" id="UP001358586">
    <property type="component" value="Chromosome 1"/>
</dbReference>
<reference evidence="1 2" key="1">
    <citation type="submission" date="2023-03" db="EMBL/GenBank/DDBJ databases">
        <title>WGS of Gossypium arboreum.</title>
        <authorList>
            <person name="Yu D."/>
        </authorList>
    </citation>
    <scope>NUCLEOTIDE SEQUENCE [LARGE SCALE GENOMIC DNA]</scope>
    <source>
        <tissue evidence="1">Leaf</tissue>
    </source>
</reference>
<sequence length="58" mass="6903">MLRSIDYWWIDCFQNNRRLDLALFMFNDITKVIGAFHHTGYKQDPRFGEWVKGGPLIA</sequence>